<dbReference type="EMBL" id="BJVS01000001">
    <property type="protein sequence ID" value="GEL52064.1"/>
    <property type="molecule type" value="Genomic_DNA"/>
</dbReference>
<dbReference type="Pfam" id="PF01863">
    <property type="entry name" value="YgjP-like"/>
    <property type="match status" value="1"/>
</dbReference>
<feature type="domain" description="YgjP-like metallopeptidase" evidence="1">
    <location>
        <begin position="17"/>
        <end position="215"/>
    </location>
</feature>
<evidence type="ECO:0000259" key="1">
    <source>
        <dbReference type="Pfam" id="PF01863"/>
    </source>
</evidence>
<dbReference type="KEGG" id="abg:Asbog_02257"/>
<organism evidence="2 3">
    <name type="scientific">Asaia bogorensis NBRC 16594</name>
    <dbReference type="NCBI Taxonomy" id="1231624"/>
    <lineage>
        <taxon>Bacteria</taxon>
        <taxon>Pseudomonadati</taxon>
        <taxon>Pseudomonadota</taxon>
        <taxon>Alphaproteobacteria</taxon>
        <taxon>Acetobacterales</taxon>
        <taxon>Acetobacteraceae</taxon>
        <taxon>Asaia</taxon>
    </lineage>
</organism>
<dbReference type="InterPro" id="IPR053136">
    <property type="entry name" value="UTP_pyrophosphatase-like"/>
</dbReference>
<dbReference type="InterPro" id="IPR002725">
    <property type="entry name" value="YgjP-like_metallopeptidase"/>
</dbReference>
<dbReference type="Gene3D" id="3.30.2010.10">
    <property type="entry name" value="Metalloproteases ('zincins'), catalytic domain"/>
    <property type="match status" value="1"/>
</dbReference>
<dbReference type="AlphaFoldDB" id="A0AAN4U157"/>
<evidence type="ECO:0000313" key="3">
    <source>
        <dbReference type="Proteomes" id="UP000321287"/>
    </source>
</evidence>
<dbReference type="GeneID" id="78227275"/>
<keyword evidence="3" id="KW-1185">Reference proteome</keyword>
<dbReference type="PANTHER" id="PTHR30399">
    <property type="entry name" value="UNCHARACTERIZED PROTEIN YGJP"/>
    <property type="match status" value="1"/>
</dbReference>
<proteinExistence type="predicted"/>
<dbReference type="RefSeq" id="WP_062165194.1">
    <property type="nucleotide sequence ID" value="NZ_AP014690.1"/>
</dbReference>
<evidence type="ECO:0000313" key="2">
    <source>
        <dbReference type="EMBL" id="GEL52064.1"/>
    </source>
</evidence>
<accession>A0AAN4U157</accession>
<dbReference type="PANTHER" id="PTHR30399:SF1">
    <property type="entry name" value="UTP PYROPHOSPHATASE"/>
    <property type="match status" value="1"/>
</dbReference>
<dbReference type="CDD" id="cd07344">
    <property type="entry name" value="M48_yhfN_like"/>
    <property type="match status" value="1"/>
</dbReference>
<comment type="caution">
    <text evidence="2">The sequence shown here is derived from an EMBL/GenBank/DDBJ whole genome shotgun (WGS) entry which is preliminary data.</text>
</comment>
<dbReference type="Proteomes" id="UP000321287">
    <property type="component" value="Unassembled WGS sequence"/>
</dbReference>
<sequence>MTEPAYPVTWRHSARAKRISLRIDGANRQVVVTCPRHLPLSHARRFLLTHDSWVRERLNALPAVTALVPGSTILLDDYPVTLIHAPEQRQSAVMEKGSLRINGPIERFEQRVLVFLRHRAGLMLPAELAHEAERMSCQISRFACSNARTRWGSCTRTGRIMLNWRLIMMPESVRRYVMVHELAHLTHFDHSLAFWTLVERFHEHRKPAQAWLRQHGAALMALG</sequence>
<gene>
    <name evidence="2" type="ORF">ABO01nite_00710</name>
</gene>
<reference evidence="2 3" key="1">
    <citation type="submission" date="2019-07" db="EMBL/GenBank/DDBJ databases">
        <title>Whole genome shotgun sequence of Asaia bogorensis NBRC 16594.</title>
        <authorList>
            <person name="Hosoyama A."/>
            <person name="Uohara A."/>
            <person name="Ohji S."/>
            <person name="Ichikawa N."/>
        </authorList>
    </citation>
    <scope>NUCLEOTIDE SEQUENCE [LARGE SCALE GENOMIC DNA]</scope>
    <source>
        <strain evidence="2 3">NBRC 16594</strain>
    </source>
</reference>
<name>A0AAN4U157_9PROT</name>
<protein>
    <recommendedName>
        <fullName evidence="1">YgjP-like metallopeptidase domain-containing protein</fullName>
    </recommendedName>
</protein>